<dbReference type="AlphaFoldDB" id="A0A0L6JLR8"/>
<name>A0A0L6JLR8_9FIRM</name>
<accession>A0A0L6JLR8</accession>
<evidence type="ECO:0000313" key="2">
    <source>
        <dbReference type="EMBL" id="KNY26698.1"/>
    </source>
</evidence>
<dbReference type="eggNOG" id="ENOG5032YE8">
    <property type="taxonomic scope" value="Bacteria"/>
</dbReference>
<evidence type="ECO:0000313" key="3">
    <source>
        <dbReference type="Proteomes" id="UP000036923"/>
    </source>
</evidence>
<dbReference type="InterPro" id="IPR054688">
    <property type="entry name" value="CD1247_N"/>
</dbReference>
<gene>
    <name evidence="2" type="ORF">Bccel_1963</name>
</gene>
<protein>
    <submittedName>
        <fullName evidence="2">Uncharacterized protein</fullName>
    </submittedName>
</protein>
<feature type="coiled-coil region" evidence="1">
    <location>
        <begin position="37"/>
        <end position="64"/>
    </location>
</feature>
<dbReference type="OrthoDB" id="2381377at2"/>
<keyword evidence="3" id="KW-1185">Reference proteome</keyword>
<organism evidence="2 3">
    <name type="scientific">Pseudobacteroides cellulosolvens ATCC 35603 = DSM 2933</name>
    <dbReference type="NCBI Taxonomy" id="398512"/>
    <lineage>
        <taxon>Bacteria</taxon>
        <taxon>Bacillati</taxon>
        <taxon>Bacillota</taxon>
        <taxon>Clostridia</taxon>
        <taxon>Eubacteriales</taxon>
        <taxon>Oscillospiraceae</taxon>
        <taxon>Pseudobacteroides</taxon>
    </lineage>
</organism>
<keyword evidence="1" id="KW-0175">Coiled coil</keyword>
<reference evidence="3" key="1">
    <citation type="submission" date="2015-07" db="EMBL/GenBank/DDBJ databases">
        <title>Near-Complete Genome Sequence of the Cellulolytic Bacterium Bacteroides (Pseudobacteroides) cellulosolvens ATCC 35603.</title>
        <authorList>
            <person name="Dassa B."/>
            <person name="Utturkar S.M."/>
            <person name="Klingeman D.M."/>
            <person name="Hurt R.A."/>
            <person name="Keller M."/>
            <person name="Xu J."/>
            <person name="Reddy Y.H.K."/>
            <person name="Borovok I."/>
            <person name="Grinberg I.R."/>
            <person name="Lamed R."/>
            <person name="Zhivin O."/>
            <person name="Bayer E.A."/>
            <person name="Brown S.D."/>
        </authorList>
    </citation>
    <scope>NUCLEOTIDE SEQUENCE [LARGE SCALE GENOMIC DNA]</scope>
    <source>
        <strain evidence="3">DSM 2933</strain>
    </source>
</reference>
<comment type="caution">
    <text evidence="2">The sequence shown here is derived from an EMBL/GenBank/DDBJ whole genome shotgun (WGS) entry which is preliminary data.</text>
</comment>
<evidence type="ECO:0000256" key="1">
    <source>
        <dbReference type="SAM" id="Coils"/>
    </source>
</evidence>
<dbReference type="Proteomes" id="UP000036923">
    <property type="component" value="Unassembled WGS sequence"/>
</dbReference>
<proteinExistence type="predicted"/>
<dbReference type="STRING" id="398512.Bccel_1963"/>
<sequence>MSYLKERVAYLKGLAEGLNISESSSEGKLLKAMLEVMDDMAVSVEELEESFDDISEQVDEMDEDLSYLSKELFDDEDSCDGHVHEVECPYCNEVFELDPCELDEDSDEIECPNCNKKIEINWDCECDCEDCSDEEKN</sequence>
<dbReference type="EMBL" id="LGTC01000001">
    <property type="protein sequence ID" value="KNY26698.1"/>
    <property type="molecule type" value="Genomic_DNA"/>
</dbReference>
<dbReference type="RefSeq" id="WP_036938213.1">
    <property type="nucleotide sequence ID" value="NZ_JQKC01000006.1"/>
</dbReference>
<dbReference type="NCBIfam" id="NF045650">
    <property type="entry name" value="CD1247_Nterm"/>
    <property type="match status" value="1"/>
</dbReference>